<reference evidence="1 2" key="1">
    <citation type="submission" date="2020-08" db="EMBL/GenBank/DDBJ databases">
        <authorList>
            <person name="Newling K."/>
            <person name="Davey J."/>
            <person name="Forrester S."/>
        </authorList>
    </citation>
    <scope>NUCLEOTIDE SEQUENCE [LARGE SCALE GENOMIC DNA]</scope>
    <source>
        <strain evidence="2">Crithidia deanei Carvalho (ATCC PRA-265)</strain>
    </source>
</reference>
<sequence length="196" mass="22611">MYSDGERKTVSELHREAEAIRNQIVEEALQLERIKKATAKTQFSIDQLFRFFASEAETEEEKRMLVDILTSDTPDLHVECVPLLPIIIALTNARLSNTQRIFAEGNAKVDDSVLIFLVHVLRFSPQATQIEYLDISNTRVSAKGMCFLYEMLQERTHNFTLVAKNIFIDKSDPYYARHDTLLAFARAKQNIRIIME</sequence>
<organism evidence="1 2">
    <name type="scientific">Angomonas deanei</name>
    <dbReference type="NCBI Taxonomy" id="59799"/>
    <lineage>
        <taxon>Eukaryota</taxon>
        <taxon>Discoba</taxon>
        <taxon>Euglenozoa</taxon>
        <taxon>Kinetoplastea</taxon>
        <taxon>Metakinetoplastina</taxon>
        <taxon>Trypanosomatida</taxon>
        <taxon>Trypanosomatidae</taxon>
        <taxon>Strigomonadinae</taxon>
        <taxon>Angomonas</taxon>
    </lineage>
</organism>
<gene>
    <name evidence="1" type="ORF">ADEAN_000156500</name>
</gene>
<accession>A0A7G2C4J9</accession>
<protein>
    <recommendedName>
        <fullName evidence="3">Leucine Rich repeat</fullName>
    </recommendedName>
</protein>
<dbReference type="VEuPathDB" id="TriTrypDB:ADEAN_000156500"/>
<evidence type="ECO:0000313" key="1">
    <source>
        <dbReference type="EMBL" id="CAD2214121.1"/>
    </source>
</evidence>
<proteinExistence type="predicted"/>
<dbReference type="Proteomes" id="UP000515908">
    <property type="component" value="Chromosome 03"/>
</dbReference>
<evidence type="ECO:0008006" key="3">
    <source>
        <dbReference type="Google" id="ProtNLM"/>
    </source>
</evidence>
<keyword evidence="2" id="KW-1185">Reference proteome</keyword>
<dbReference type="EMBL" id="LR877147">
    <property type="protein sequence ID" value="CAD2214121.1"/>
    <property type="molecule type" value="Genomic_DNA"/>
</dbReference>
<dbReference type="OrthoDB" id="275175at2759"/>
<dbReference type="AlphaFoldDB" id="A0A7G2C4J9"/>
<evidence type="ECO:0000313" key="2">
    <source>
        <dbReference type="Proteomes" id="UP000515908"/>
    </source>
</evidence>
<name>A0A7G2C4J9_9TRYP</name>